<proteinExistence type="predicted"/>
<dbReference type="GO" id="GO:0016616">
    <property type="term" value="F:oxidoreductase activity, acting on the CH-OH group of donors, NAD or NADP as acceptor"/>
    <property type="evidence" value="ECO:0007669"/>
    <property type="project" value="InterPro"/>
</dbReference>
<evidence type="ECO:0000313" key="2">
    <source>
        <dbReference type="EMBL" id="TMP74408.1"/>
    </source>
</evidence>
<evidence type="ECO:0000259" key="1">
    <source>
        <dbReference type="Pfam" id="PF03721"/>
    </source>
</evidence>
<name>A0A5S3YM31_9GAMM</name>
<feature type="non-terminal residue" evidence="2">
    <location>
        <position position="54"/>
    </location>
</feature>
<accession>A0A5S3YM31</accession>
<sequence length="54" mass="5848">MAFNISVVGLGYVGLANALLLSQHNNVCALETNLDRVNLINQKKSPIQDSEIAH</sequence>
<dbReference type="Gene3D" id="3.40.50.720">
    <property type="entry name" value="NAD(P)-binding Rossmann-like Domain"/>
    <property type="match status" value="1"/>
</dbReference>
<dbReference type="AlphaFoldDB" id="A0A5S3YM31"/>
<dbReference type="Proteomes" id="UP000305874">
    <property type="component" value="Unassembled WGS sequence"/>
</dbReference>
<dbReference type="InterPro" id="IPR036291">
    <property type="entry name" value="NAD(P)-bd_dom_sf"/>
</dbReference>
<evidence type="ECO:0000313" key="3">
    <source>
        <dbReference type="Proteomes" id="UP000305874"/>
    </source>
</evidence>
<dbReference type="GO" id="GO:0051287">
    <property type="term" value="F:NAD binding"/>
    <property type="evidence" value="ECO:0007669"/>
    <property type="project" value="InterPro"/>
</dbReference>
<dbReference type="SUPFAM" id="SSF51735">
    <property type="entry name" value="NAD(P)-binding Rossmann-fold domains"/>
    <property type="match status" value="1"/>
</dbReference>
<comment type="caution">
    <text evidence="2">The sequence shown here is derived from an EMBL/GenBank/DDBJ whole genome shotgun (WGS) entry which is preliminary data.</text>
</comment>
<reference evidence="3" key="2">
    <citation type="submission" date="2019-06" db="EMBL/GenBank/DDBJ databases">
        <title>Co-occurence of chitin degradation, pigmentation and bioactivity in marine Pseudoalteromonas.</title>
        <authorList>
            <person name="Sonnenschein E.C."/>
            <person name="Bech P.K."/>
        </authorList>
    </citation>
    <scope>NUCLEOTIDE SEQUENCE [LARGE SCALE GENOMIC DNA]</scope>
    <source>
        <strain evidence="3">S2897</strain>
    </source>
</reference>
<feature type="domain" description="UDP-glucose/GDP-mannose dehydrogenase N-terminal" evidence="1">
    <location>
        <begin position="4"/>
        <end position="51"/>
    </location>
</feature>
<protein>
    <submittedName>
        <fullName evidence="2">UDP-glucose 6-dehydrogenase</fullName>
    </submittedName>
</protein>
<reference evidence="2 3" key="1">
    <citation type="submission" date="2017-12" db="EMBL/GenBank/DDBJ databases">
        <authorList>
            <person name="Paulsen S."/>
            <person name="Gram L.K."/>
        </authorList>
    </citation>
    <scope>NUCLEOTIDE SEQUENCE [LARGE SCALE GENOMIC DNA]</scope>
    <source>
        <strain evidence="2 3">S2897</strain>
    </source>
</reference>
<dbReference type="Pfam" id="PF03721">
    <property type="entry name" value="UDPG_MGDP_dh_N"/>
    <property type="match status" value="1"/>
</dbReference>
<organism evidence="2 3">
    <name type="scientific">Pseudoalteromonas ruthenica</name>
    <dbReference type="NCBI Taxonomy" id="151081"/>
    <lineage>
        <taxon>Bacteria</taxon>
        <taxon>Pseudomonadati</taxon>
        <taxon>Pseudomonadota</taxon>
        <taxon>Gammaproteobacteria</taxon>
        <taxon>Alteromonadales</taxon>
        <taxon>Pseudoalteromonadaceae</taxon>
        <taxon>Pseudoalteromonas</taxon>
    </lineage>
</organism>
<dbReference type="InterPro" id="IPR001732">
    <property type="entry name" value="UDP-Glc/GDP-Man_DH_N"/>
</dbReference>
<dbReference type="EMBL" id="PNCG01000712">
    <property type="protein sequence ID" value="TMP74408.1"/>
    <property type="molecule type" value="Genomic_DNA"/>
</dbReference>
<gene>
    <name evidence="2" type="ORF">CWC05_22195</name>
</gene>